<gene>
    <name evidence="1" type="ORF">BDR25DRAFT_369728</name>
</gene>
<comment type="caution">
    <text evidence="1">The sequence shown here is derived from an EMBL/GenBank/DDBJ whole genome shotgun (WGS) entry which is preliminary data.</text>
</comment>
<evidence type="ECO:0000313" key="1">
    <source>
        <dbReference type="EMBL" id="KAF2470498.1"/>
    </source>
</evidence>
<sequence>MLFSDVEYQTGHEQQKRNAEQRPKDYVRVIGKAANITLLRSWVETCEKDHSEKCNSSSLMPGRGIGVNIRFIDVHKDCIVPGTLGHRYFALSYVWGAAKQFKLEISNSHALQQPGSLSQVLLPQTIRDSMSLVSSLEERYLWVDALCIVQDDDQGKAVQIEQMASIYVSALATIVALSGTSASSGLPGIPPSPRNPHSIQIAPTLRLAPRTSFSEIFNSSVYSSRAWTFQERILSPRCLFFTAEQVHFQCLSASYCEDRSFDCIEDRVSGINPLSEAQIWSRNPRSVIELDGNNGFRFYARFIADYSTKNMGYLSDAINAIAAILGALEGLYGWRYWNGLPNSLIDLALLWTPKQHVIRREFGGKTLFPSGSWAGWVGAVHYGDLVQVPPQIPLCKAFRSCVAAFHVLDQTGCHSFASDSFRIARYSTQLVNEANHCQVTTEVSFLFDAQSRRCGIAYGIIDSLAGVDLILLSTFSRTSSLETHGPIITTLNMEYMAINERLFHGDFSDEAWCTLNVLLVEWKSGYARRVGIGQVCREAWDSCRIVKKDILLA</sequence>
<protein>
    <submittedName>
        <fullName evidence="1">HET-domain-containing protein</fullName>
    </submittedName>
</protein>
<accession>A0ACB6QV98</accession>
<dbReference type="Proteomes" id="UP000799755">
    <property type="component" value="Unassembled WGS sequence"/>
</dbReference>
<evidence type="ECO:0000313" key="2">
    <source>
        <dbReference type="Proteomes" id="UP000799755"/>
    </source>
</evidence>
<name>A0ACB6QV98_9PLEO</name>
<proteinExistence type="predicted"/>
<keyword evidence="2" id="KW-1185">Reference proteome</keyword>
<reference evidence="1" key="1">
    <citation type="journal article" date="2020" name="Stud. Mycol.">
        <title>101 Dothideomycetes genomes: a test case for predicting lifestyles and emergence of pathogens.</title>
        <authorList>
            <person name="Haridas S."/>
            <person name="Albert R."/>
            <person name="Binder M."/>
            <person name="Bloem J."/>
            <person name="Labutti K."/>
            <person name="Salamov A."/>
            <person name="Andreopoulos B."/>
            <person name="Baker S."/>
            <person name="Barry K."/>
            <person name="Bills G."/>
            <person name="Bluhm B."/>
            <person name="Cannon C."/>
            <person name="Castanera R."/>
            <person name="Culley D."/>
            <person name="Daum C."/>
            <person name="Ezra D."/>
            <person name="Gonzalez J."/>
            <person name="Henrissat B."/>
            <person name="Kuo A."/>
            <person name="Liang C."/>
            <person name="Lipzen A."/>
            <person name="Lutzoni F."/>
            <person name="Magnuson J."/>
            <person name="Mondo S."/>
            <person name="Nolan M."/>
            <person name="Ohm R."/>
            <person name="Pangilinan J."/>
            <person name="Park H.-J."/>
            <person name="Ramirez L."/>
            <person name="Alfaro M."/>
            <person name="Sun H."/>
            <person name="Tritt A."/>
            <person name="Yoshinaga Y."/>
            <person name="Zwiers L.-H."/>
            <person name="Turgeon B."/>
            <person name="Goodwin S."/>
            <person name="Spatafora J."/>
            <person name="Crous P."/>
            <person name="Grigoriev I."/>
        </authorList>
    </citation>
    <scope>NUCLEOTIDE SEQUENCE</scope>
    <source>
        <strain evidence="1">ATCC 200398</strain>
    </source>
</reference>
<dbReference type="EMBL" id="MU003508">
    <property type="protein sequence ID" value="KAF2470498.1"/>
    <property type="molecule type" value="Genomic_DNA"/>
</dbReference>
<organism evidence="1 2">
    <name type="scientific">Lindgomyces ingoldianus</name>
    <dbReference type="NCBI Taxonomy" id="673940"/>
    <lineage>
        <taxon>Eukaryota</taxon>
        <taxon>Fungi</taxon>
        <taxon>Dikarya</taxon>
        <taxon>Ascomycota</taxon>
        <taxon>Pezizomycotina</taxon>
        <taxon>Dothideomycetes</taxon>
        <taxon>Pleosporomycetidae</taxon>
        <taxon>Pleosporales</taxon>
        <taxon>Lindgomycetaceae</taxon>
        <taxon>Lindgomyces</taxon>
    </lineage>
</organism>